<feature type="transmembrane region" description="Helical" evidence="10">
    <location>
        <begin position="186"/>
        <end position="219"/>
    </location>
</feature>
<keyword evidence="9 10" id="KW-0807">Transducer</keyword>
<feature type="domain" description="G-protein coupled receptors family 1 profile" evidence="11">
    <location>
        <begin position="49"/>
        <end position="343"/>
    </location>
</feature>
<accession>A0A8W8KMH9</accession>
<evidence type="ECO:0000256" key="6">
    <source>
        <dbReference type="ARBA" id="ARBA00023136"/>
    </source>
</evidence>
<evidence type="ECO:0000256" key="10">
    <source>
        <dbReference type="RuleBase" id="RU046427"/>
    </source>
</evidence>
<evidence type="ECO:0000313" key="12">
    <source>
        <dbReference type="EnsemblMetazoa" id="G24131.3:cds"/>
    </source>
</evidence>
<proteinExistence type="inferred from homology"/>
<dbReference type="Pfam" id="PF00001">
    <property type="entry name" value="7tm_1"/>
    <property type="match status" value="1"/>
</dbReference>
<evidence type="ECO:0000313" key="13">
    <source>
        <dbReference type="Proteomes" id="UP000005408"/>
    </source>
</evidence>
<dbReference type="PROSITE" id="PS50262">
    <property type="entry name" value="G_PROTEIN_RECEP_F1_2"/>
    <property type="match status" value="1"/>
</dbReference>
<dbReference type="InterPro" id="IPR001817">
    <property type="entry name" value="Vasoprsn_rcpt"/>
</dbReference>
<feature type="transmembrane region" description="Helical" evidence="10">
    <location>
        <begin position="36"/>
        <end position="60"/>
    </location>
</feature>
<dbReference type="KEGG" id="crg:105336620"/>
<dbReference type="AlphaFoldDB" id="A0A8W8KMH9"/>
<dbReference type="SMART" id="SM01381">
    <property type="entry name" value="7TM_GPCR_Srsx"/>
    <property type="match status" value="1"/>
</dbReference>
<organism evidence="12 13">
    <name type="scientific">Magallana gigas</name>
    <name type="common">Pacific oyster</name>
    <name type="synonym">Crassostrea gigas</name>
    <dbReference type="NCBI Taxonomy" id="29159"/>
    <lineage>
        <taxon>Eukaryota</taxon>
        <taxon>Metazoa</taxon>
        <taxon>Spiralia</taxon>
        <taxon>Lophotrochozoa</taxon>
        <taxon>Mollusca</taxon>
        <taxon>Bivalvia</taxon>
        <taxon>Autobranchia</taxon>
        <taxon>Pteriomorphia</taxon>
        <taxon>Ostreida</taxon>
        <taxon>Ostreoidea</taxon>
        <taxon>Ostreidae</taxon>
        <taxon>Magallana</taxon>
    </lineage>
</organism>
<evidence type="ECO:0000256" key="1">
    <source>
        <dbReference type="ARBA" id="ARBA00004651"/>
    </source>
</evidence>
<feature type="transmembrane region" description="Helical" evidence="10">
    <location>
        <begin position="148"/>
        <end position="166"/>
    </location>
</feature>
<keyword evidence="2" id="KW-1003">Cell membrane</keyword>
<feature type="transmembrane region" description="Helical" evidence="10">
    <location>
        <begin position="332"/>
        <end position="351"/>
    </location>
</feature>
<reference evidence="12" key="1">
    <citation type="submission" date="2022-08" db="UniProtKB">
        <authorList>
            <consortium name="EnsemblMetazoa"/>
        </authorList>
    </citation>
    <scope>IDENTIFICATION</scope>
    <source>
        <strain evidence="12">05x7-T-G4-1.051#20</strain>
    </source>
</reference>
<comment type="subcellular location">
    <subcellularLocation>
        <location evidence="1 10">Cell membrane</location>
        <topology evidence="1 10">Multi-pass membrane protein</topology>
    </subcellularLocation>
</comment>
<evidence type="ECO:0000259" key="11">
    <source>
        <dbReference type="PROSITE" id="PS50262"/>
    </source>
</evidence>
<sequence length="371" mass="42090">MEGVISYNETNSTLSNVTGNSSTNFDHYYFFKTEQRVFLCVLFLCIISGNTAVLVIIFLTRKLRSRMNIFMANLAIADLLVGLNVGIDLLEKFLVDWYGGDVLCKAVKFYSGVAVYGSTYALVAMSIDRFDSVARPLQTMAKGFRVRLLIGIQWGLAYLFSMPMFMYKEEEKHSKVQCHLSLPEPWMWRVYITLTSLAVMFVPTLIIAICYITIVTVVWRKSSFTVSSRRSKAEDSCMELSTVVTKDGFSEERTPLKPPQQKRVHWQKTSGSSSRGIIPKAKIKTVKMTFVIVLVFVFCWTPYWTFNLLAVYDRVPQSQSNIAISVFIQSLYPLNSAANPLIFFLFNSALYKRLCAKRSPTAPPTTSVSHL</sequence>
<name>A0A8W8KMH9_MAGGI</name>
<evidence type="ECO:0000256" key="2">
    <source>
        <dbReference type="ARBA" id="ARBA00022475"/>
    </source>
</evidence>
<dbReference type="GeneID" id="105336620"/>
<comment type="similarity">
    <text evidence="10">Belongs to the G-protein coupled receptor 1 family. Vasopressin/oxytocin receptor subfamily.</text>
</comment>
<feature type="transmembrane region" description="Helical" evidence="10">
    <location>
        <begin position="107"/>
        <end position="127"/>
    </location>
</feature>
<evidence type="ECO:0000256" key="4">
    <source>
        <dbReference type="ARBA" id="ARBA00022989"/>
    </source>
</evidence>
<keyword evidence="4 10" id="KW-1133">Transmembrane helix</keyword>
<dbReference type="SUPFAM" id="SSF81321">
    <property type="entry name" value="Family A G protein-coupled receptor-like"/>
    <property type="match status" value="2"/>
</dbReference>
<evidence type="ECO:0000256" key="3">
    <source>
        <dbReference type="ARBA" id="ARBA00022692"/>
    </source>
</evidence>
<dbReference type="GO" id="GO:0005000">
    <property type="term" value="F:vasopressin receptor activity"/>
    <property type="evidence" value="ECO:0007669"/>
    <property type="project" value="InterPro"/>
</dbReference>
<evidence type="ECO:0000256" key="7">
    <source>
        <dbReference type="ARBA" id="ARBA00023170"/>
    </source>
</evidence>
<feature type="transmembrane region" description="Helical" evidence="10">
    <location>
        <begin position="67"/>
        <end position="87"/>
    </location>
</feature>
<dbReference type="Proteomes" id="UP000005408">
    <property type="component" value="Unassembled WGS sequence"/>
</dbReference>
<dbReference type="PRINTS" id="PR00237">
    <property type="entry name" value="GPCRRHODOPSN"/>
</dbReference>
<dbReference type="OrthoDB" id="5987909at2759"/>
<evidence type="ECO:0000256" key="5">
    <source>
        <dbReference type="ARBA" id="ARBA00023040"/>
    </source>
</evidence>
<dbReference type="GO" id="GO:0005886">
    <property type="term" value="C:plasma membrane"/>
    <property type="evidence" value="ECO:0007669"/>
    <property type="project" value="UniProtKB-SubCell"/>
</dbReference>
<keyword evidence="13" id="KW-1185">Reference proteome</keyword>
<keyword evidence="7 10" id="KW-0675">Receptor</keyword>
<evidence type="ECO:0000256" key="8">
    <source>
        <dbReference type="ARBA" id="ARBA00023180"/>
    </source>
</evidence>
<keyword evidence="6 10" id="KW-0472">Membrane</keyword>
<dbReference type="PANTHER" id="PTHR24224">
    <property type="entry name" value="CARDIOACCELERATORY PEPTIDE RECEPTOR-RELATED"/>
    <property type="match status" value="1"/>
</dbReference>
<keyword evidence="3 10" id="KW-0812">Transmembrane</keyword>
<feature type="transmembrane region" description="Helical" evidence="10">
    <location>
        <begin position="290"/>
        <end position="312"/>
    </location>
</feature>
<dbReference type="EnsemblMetazoa" id="G24131.3">
    <property type="protein sequence ID" value="G24131.3:cds"/>
    <property type="gene ID" value="G24131"/>
</dbReference>
<dbReference type="OMA" id="WVISTIF"/>
<keyword evidence="5 10" id="KW-0297">G-protein coupled receptor</keyword>
<dbReference type="Gene3D" id="1.20.1070.10">
    <property type="entry name" value="Rhodopsin 7-helix transmembrane proteins"/>
    <property type="match status" value="1"/>
</dbReference>
<dbReference type="PROSITE" id="PS00237">
    <property type="entry name" value="G_PROTEIN_RECEP_F1_1"/>
    <property type="match status" value="1"/>
</dbReference>
<dbReference type="PANTHER" id="PTHR24224:SF6">
    <property type="entry name" value="CARDIOACCELERATORY PEPTIDE RECEPTOR-RELATED"/>
    <property type="match status" value="1"/>
</dbReference>
<dbReference type="InterPro" id="IPR000276">
    <property type="entry name" value="GPCR_Rhodpsn"/>
</dbReference>
<keyword evidence="8 10" id="KW-0325">Glycoprotein</keyword>
<evidence type="ECO:0000256" key="9">
    <source>
        <dbReference type="ARBA" id="ARBA00023224"/>
    </source>
</evidence>
<dbReference type="InterPro" id="IPR052665">
    <property type="entry name" value="Neuropeptide-GPCR"/>
</dbReference>
<dbReference type="InterPro" id="IPR017452">
    <property type="entry name" value="GPCR_Rhodpsn_7TM"/>
</dbReference>
<protein>
    <recommendedName>
        <fullName evidence="11">G-protein coupled receptors family 1 profile domain-containing protein</fullName>
    </recommendedName>
</protein>
<dbReference type="PRINTS" id="PR00896">
    <property type="entry name" value="VASOPRESSINR"/>
</dbReference>
<dbReference type="GO" id="GO:0008188">
    <property type="term" value="F:neuropeptide receptor activity"/>
    <property type="evidence" value="ECO:0007669"/>
    <property type="project" value="TreeGrafter"/>
</dbReference>